<reference evidence="1 2" key="1">
    <citation type="submission" date="2019-04" db="EMBL/GenBank/DDBJ databases">
        <authorList>
            <person name="Li Y."/>
            <person name="Wang J."/>
        </authorList>
    </citation>
    <scope>NUCLEOTIDE SEQUENCE [LARGE SCALE GENOMIC DNA]</scope>
    <source>
        <strain evidence="1 2">DSM 14668</strain>
    </source>
</reference>
<organism evidence="1 2">
    <name type="scientific">Polyangium fumosum</name>
    <dbReference type="NCBI Taxonomy" id="889272"/>
    <lineage>
        <taxon>Bacteria</taxon>
        <taxon>Pseudomonadati</taxon>
        <taxon>Myxococcota</taxon>
        <taxon>Polyangia</taxon>
        <taxon>Polyangiales</taxon>
        <taxon>Polyangiaceae</taxon>
        <taxon>Polyangium</taxon>
    </lineage>
</organism>
<keyword evidence="2" id="KW-1185">Reference proteome</keyword>
<comment type="caution">
    <text evidence="1">The sequence shown here is derived from an EMBL/GenBank/DDBJ whole genome shotgun (WGS) entry which is preliminary data.</text>
</comment>
<dbReference type="PROSITE" id="PS51257">
    <property type="entry name" value="PROKAR_LIPOPROTEIN"/>
    <property type="match status" value="1"/>
</dbReference>
<dbReference type="RefSeq" id="WP_136933871.1">
    <property type="nucleotide sequence ID" value="NZ_SSMQ01000055.1"/>
</dbReference>
<gene>
    <name evidence="1" type="ORF">E8A74_37315</name>
</gene>
<accession>A0A4U1IYB7</accession>
<dbReference type="EMBL" id="SSMQ01000055">
    <property type="protein sequence ID" value="TKC99563.1"/>
    <property type="molecule type" value="Genomic_DNA"/>
</dbReference>
<proteinExistence type="predicted"/>
<name>A0A4U1IYB7_9BACT</name>
<evidence type="ECO:0000313" key="2">
    <source>
        <dbReference type="Proteomes" id="UP000309215"/>
    </source>
</evidence>
<evidence type="ECO:0000313" key="1">
    <source>
        <dbReference type="EMBL" id="TKC99563.1"/>
    </source>
</evidence>
<dbReference type="OrthoDB" id="8178235at2"/>
<dbReference type="Proteomes" id="UP000309215">
    <property type="component" value="Unassembled WGS sequence"/>
</dbReference>
<sequence>MKTKGFSGLLPALCLGLFLVGCGEEDGPTATSCETGETYAAITTKLAFARLVSPTVAPGFDLDGRTSDGTDSLSCGKADFVDSEGHGGVDNQLAPLVPEVEKFVGDAIDGLLQGSINDGQLVILMEMENVDDFKNDACVNLAVQVGVKKRPTLGTDGIIESYQTFEPDMTATRSYVRNARIENGVLETGPFALAIPLAIFDVAFTLSVQDARFRLSIDEELKFKGHLGGGVLPQEILDGVADGDGLEDLLPQIKVLLEANTDLAYNEDTGKCEQLSATLDVEGVPAFIRR</sequence>
<dbReference type="AlphaFoldDB" id="A0A4U1IYB7"/>
<protein>
    <submittedName>
        <fullName evidence="1">Uncharacterized protein</fullName>
    </submittedName>
</protein>